<dbReference type="InParanoid" id="A0A067RWK2"/>
<dbReference type="PANTHER" id="PTHR14955">
    <property type="entry name" value="RETINOIC ACID INDUCED 1/TRANSCRIPTION FACTOR 20"/>
    <property type="match status" value="1"/>
</dbReference>
<dbReference type="GO" id="GO:0008270">
    <property type="term" value="F:zinc ion binding"/>
    <property type="evidence" value="ECO:0007669"/>
    <property type="project" value="UniProtKB-KW"/>
</dbReference>
<dbReference type="AlphaFoldDB" id="A0A067RWK2"/>
<evidence type="ECO:0000256" key="4">
    <source>
        <dbReference type="ARBA" id="ARBA00022833"/>
    </source>
</evidence>
<dbReference type="STRING" id="136037.A0A067RWK2"/>
<dbReference type="PANTHER" id="PTHR14955:SF4">
    <property type="entry name" value="PHD-TYPE DOMAIN-CONTAINING PROTEIN"/>
    <property type="match status" value="1"/>
</dbReference>
<feature type="compositionally biased region" description="Basic and acidic residues" evidence="5">
    <location>
        <begin position="192"/>
        <end position="214"/>
    </location>
</feature>
<feature type="compositionally biased region" description="Basic and acidic residues" evidence="5">
    <location>
        <begin position="319"/>
        <end position="332"/>
    </location>
</feature>
<evidence type="ECO:0000313" key="7">
    <source>
        <dbReference type="EMBL" id="KDR24284.1"/>
    </source>
</evidence>
<proteinExistence type="predicted"/>
<dbReference type="InterPro" id="IPR052440">
    <property type="entry name" value="Trans_Reg/Chrom_Remod"/>
</dbReference>
<feature type="compositionally biased region" description="Low complexity" evidence="5">
    <location>
        <begin position="275"/>
        <end position="288"/>
    </location>
</feature>
<feature type="compositionally biased region" description="Low complexity" evidence="5">
    <location>
        <begin position="488"/>
        <end position="503"/>
    </location>
</feature>
<keyword evidence="4" id="KW-0862">Zinc</keyword>
<sequence>MSSTTDVTAPPMEQASNIVSFSNSGRSVSKQSDDGLSVPSPSPGSKDSVSPVRSPKSGNPKRMKKVDSILENLVESGTKKLGGGSMGTAVVELSPQTPSTTTVVVPASVIVSPVGTSEDSGSGQGRDAQTPSPGAQQKQQPANQHKSPVPVREEDAVSPTSGGGDDSENGKPRRKRKLDKPVRVSKVSGEGEVEKEPEFDGDIRGKDDGQKLEEGPATDENSETKESAAVECTASITNAEQDPSTKPIEAVTVDAVSNRDLTEKQEPTRRRRSSESSAMSPSSAWSVAGQRTRRKSASDQQEENGSSNAGDLLSVLVSNHHDKNAMGDSKPEVKNAFIEVETELEKMFAGIVEPEECVDPLKLDSASPVPMEVSPASKALDSLTSIDSAASVGPKPTSGLKSRGRPKGSRNGARSSESIFGASSTDSMPKKKKKKQGKRSADDSLSLLQKKVKRSKLFQGENGGDSPIPRKKGLIKGESVCRDGPLQSGSVYDSSSNTSSSRSRGPVVHIEGPRDNPYHVSVINAPFRGEDEDGGDRGGSKKQPSTAIRRKTPSYHNDLDYRGKMTRSGSSALGMFSSTLSARYDAQTRDQTWICVFCKHRPHFGVGGDLFGPYLLTPPDKLDVIADGSADERDITEEQKLSGGRNKLSLRGAKMVEQFCQKMSRKIQRSHSLDSVPVLGMVPVSSNGSDGKEDGYEVWVHEECAVWAAGVYVVGSRIVGLREAVWSAVHTICNKCGEGGANVGCVRRGCERRLHYGCAREEGWELDEEAYIARCAQHKKGVYSSEEAILPT</sequence>
<evidence type="ECO:0000313" key="8">
    <source>
        <dbReference type="Proteomes" id="UP000027135"/>
    </source>
</evidence>
<feature type="compositionally biased region" description="Polar residues" evidence="5">
    <location>
        <begin position="14"/>
        <end position="30"/>
    </location>
</feature>
<feature type="region of interest" description="Disordered" evidence="5">
    <location>
        <begin position="361"/>
        <end position="563"/>
    </location>
</feature>
<accession>A0A067RWK2</accession>
<dbReference type="GO" id="GO:0005634">
    <property type="term" value="C:nucleus"/>
    <property type="evidence" value="ECO:0007669"/>
    <property type="project" value="TreeGrafter"/>
</dbReference>
<dbReference type="Proteomes" id="UP000027135">
    <property type="component" value="Unassembled WGS sequence"/>
</dbReference>
<dbReference type="PROSITE" id="PS51805">
    <property type="entry name" value="EPHD"/>
    <property type="match status" value="1"/>
</dbReference>
<dbReference type="InterPro" id="IPR013083">
    <property type="entry name" value="Znf_RING/FYVE/PHD"/>
</dbReference>
<dbReference type="GO" id="GO:0006357">
    <property type="term" value="P:regulation of transcription by RNA polymerase II"/>
    <property type="evidence" value="ECO:0007669"/>
    <property type="project" value="TreeGrafter"/>
</dbReference>
<evidence type="ECO:0000256" key="2">
    <source>
        <dbReference type="ARBA" id="ARBA00022723"/>
    </source>
</evidence>
<keyword evidence="3" id="KW-0863">Zinc-finger</keyword>
<keyword evidence="1" id="KW-0597">Phosphoprotein</keyword>
<feature type="region of interest" description="Disordered" evidence="5">
    <location>
        <begin position="1"/>
        <end position="332"/>
    </location>
</feature>
<evidence type="ECO:0000256" key="3">
    <source>
        <dbReference type="ARBA" id="ARBA00022771"/>
    </source>
</evidence>
<keyword evidence="8" id="KW-1185">Reference proteome</keyword>
<feature type="compositionally biased region" description="Low complexity" evidence="5">
    <location>
        <begin position="94"/>
        <end position="114"/>
    </location>
</feature>
<dbReference type="Pfam" id="PF13771">
    <property type="entry name" value="zf-HC5HC2H"/>
    <property type="match status" value="1"/>
</dbReference>
<evidence type="ECO:0000259" key="6">
    <source>
        <dbReference type="PROSITE" id="PS51805"/>
    </source>
</evidence>
<reference evidence="7 8" key="1">
    <citation type="journal article" date="2014" name="Nat. Commun.">
        <title>Molecular traces of alternative social organization in a termite genome.</title>
        <authorList>
            <person name="Terrapon N."/>
            <person name="Li C."/>
            <person name="Robertson H.M."/>
            <person name="Ji L."/>
            <person name="Meng X."/>
            <person name="Booth W."/>
            <person name="Chen Z."/>
            <person name="Childers C.P."/>
            <person name="Glastad K.M."/>
            <person name="Gokhale K."/>
            <person name="Gowin J."/>
            <person name="Gronenberg W."/>
            <person name="Hermansen R.A."/>
            <person name="Hu H."/>
            <person name="Hunt B.G."/>
            <person name="Huylmans A.K."/>
            <person name="Khalil S.M."/>
            <person name="Mitchell R.D."/>
            <person name="Munoz-Torres M.C."/>
            <person name="Mustard J.A."/>
            <person name="Pan H."/>
            <person name="Reese J.T."/>
            <person name="Scharf M.E."/>
            <person name="Sun F."/>
            <person name="Vogel H."/>
            <person name="Xiao J."/>
            <person name="Yang W."/>
            <person name="Yang Z."/>
            <person name="Yang Z."/>
            <person name="Zhou J."/>
            <person name="Zhu J."/>
            <person name="Brent C.S."/>
            <person name="Elsik C.G."/>
            <person name="Goodisman M.A."/>
            <person name="Liberles D.A."/>
            <person name="Roe R.M."/>
            <person name="Vargo E.L."/>
            <person name="Vilcinskas A."/>
            <person name="Wang J."/>
            <person name="Bornberg-Bauer E."/>
            <person name="Korb J."/>
            <person name="Zhang G."/>
            <person name="Liebig J."/>
        </authorList>
    </citation>
    <scope>NUCLEOTIDE SEQUENCE [LARGE SCALE GENOMIC DNA]</scope>
    <source>
        <tissue evidence="7">Whole organism</tissue>
    </source>
</reference>
<feature type="domain" description="PHD-type" evidence="6">
    <location>
        <begin position="676"/>
        <end position="779"/>
    </location>
</feature>
<dbReference type="Gene3D" id="3.30.40.10">
    <property type="entry name" value="Zinc/RING finger domain, C3HC4 (zinc finger)"/>
    <property type="match status" value="1"/>
</dbReference>
<dbReference type="EMBL" id="KK852421">
    <property type="protein sequence ID" value="KDR24284.1"/>
    <property type="molecule type" value="Genomic_DNA"/>
</dbReference>
<protein>
    <submittedName>
        <fullName evidence="7">Retinoic acid-induced protein 1</fullName>
    </submittedName>
</protein>
<keyword evidence="2" id="KW-0479">Metal-binding</keyword>
<feature type="compositionally biased region" description="Polar residues" evidence="5">
    <location>
        <begin position="115"/>
        <end position="146"/>
    </location>
</feature>
<evidence type="ECO:0000256" key="1">
    <source>
        <dbReference type="ARBA" id="ARBA00022553"/>
    </source>
</evidence>
<dbReference type="eggNOG" id="KOG1084">
    <property type="taxonomic scope" value="Eukaryota"/>
</dbReference>
<evidence type="ECO:0000256" key="5">
    <source>
        <dbReference type="SAM" id="MobiDB-lite"/>
    </source>
</evidence>
<dbReference type="InterPro" id="IPR034732">
    <property type="entry name" value="EPHD"/>
</dbReference>
<gene>
    <name evidence="7" type="ORF">L798_06746</name>
</gene>
<organism evidence="7 8">
    <name type="scientific">Zootermopsis nevadensis</name>
    <name type="common">Dampwood termite</name>
    <dbReference type="NCBI Taxonomy" id="136037"/>
    <lineage>
        <taxon>Eukaryota</taxon>
        <taxon>Metazoa</taxon>
        <taxon>Ecdysozoa</taxon>
        <taxon>Arthropoda</taxon>
        <taxon>Hexapoda</taxon>
        <taxon>Insecta</taxon>
        <taxon>Pterygota</taxon>
        <taxon>Neoptera</taxon>
        <taxon>Polyneoptera</taxon>
        <taxon>Dictyoptera</taxon>
        <taxon>Blattodea</taxon>
        <taxon>Blattoidea</taxon>
        <taxon>Termitoidae</taxon>
        <taxon>Termopsidae</taxon>
        <taxon>Zootermopsis</taxon>
    </lineage>
</organism>
<name>A0A067RWK2_ZOONE</name>
<feature type="compositionally biased region" description="Polar residues" evidence="5">
    <location>
        <begin position="412"/>
        <end position="427"/>
    </location>
</feature>
<feature type="compositionally biased region" description="Polar residues" evidence="5">
    <location>
        <begin position="234"/>
        <end position="244"/>
    </location>
</feature>